<feature type="transmembrane region" description="Helical" evidence="8">
    <location>
        <begin position="206"/>
        <end position="228"/>
    </location>
</feature>
<dbReference type="RefSeq" id="XP_052941475.1">
    <property type="nucleotide sequence ID" value="XM_053086378.1"/>
</dbReference>
<feature type="transmembrane region" description="Helical" evidence="8">
    <location>
        <begin position="95"/>
        <end position="122"/>
    </location>
</feature>
<evidence type="ECO:0000313" key="10">
    <source>
        <dbReference type="Proteomes" id="UP001164286"/>
    </source>
</evidence>
<name>A0AA38GZE6_9TREE</name>
<dbReference type="CDD" id="cd09318">
    <property type="entry name" value="TDT_SSU1"/>
    <property type="match status" value="1"/>
</dbReference>
<feature type="transmembrane region" description="Helical" evidence="8">
    <location>
        <begin position="240"/>
        <end position="261"/>
    </location>
</feature>
<keyword evidence="4" id="KW-1003">Cell membrane</keyword>
<feature type="transmembrane region" description="Helical" evidence="8">
    <location>
        <begin position="168"/>
        <end position="194"/>
    </location>
</feature>
<keyword evidence="10" id="KW-1185">Reference proteome</keyword>
<keyword evidence="7 8" id="KW-0472">Membrane</keyword>
<feature type="transmembrane region" description="Helical" evidence="8">
    <location>
        <begin position="342"/>
        <end position="362"/>
    </location>
</feature>
<gene>
    <name evidence="9" type="ORF">MKK02DRAFT_21204</name>
</gene>
<sequence length="428" mass="45962">MPSPLPPPSKPSRSIGQRLDHACLNLTPSFFTLNMGTGITSILLYNFPYPAAWLRILGTVIFVLNILVFLLLIAGNLGRYTRYKGLFTATMAHPVAGMFWGALPMGFATIVNMVAYVCVPAWGYQWAQLALGLWWIMALLSVLVNLGMLFAMYLMFGFTRQNHTFESVAAVWLLPIVSSVVAAASGGVVAAAIMPFSPSLASSTIVVSYIIWGTGVPIACFIITLWLYRTVVGGVPGTAALPSMFLPLGPCGQGSFGIILLGRTVRELAYDHNVGFAISPSSSTASTSSLIIADAIYAGGLITGLILWGLGLCWYLLAHAVILGHVLQRPNRNFFSHSRFSVGLWALTFPIGVFATATNIFATELDSSAFRVIGAFLSVQVALNWVYVSVFTLYKVGNGSIFVAPEVAAMGGKVPRRFGGDGRDVEKQ</sequence>
<dbReference type="Proteomes" id="UP001164286">
    <property type="component" value="Unassembled WGS sequence"/>
</dbReference>
<comment type="subcellular location">
    <subcellularLocation>
        <location evidence="1">Cell membrane</location>
        <topology evidence="1">Multi-pass membrane protein</topology>
    </subcellularLocation>
</comment>
<dbReference type="GO" id="GO:0005886">
    <property type="term" value="C:plasma membrane"/>
    <property type="evidence" value="ECO:0007669"/>
    <property type="project" value="UniProtKB-SubCell"/>
</dbReference>
<feature type="transmembrane region" description="Helical" evidence="8">
    <location>
        <begin position="134"/>
        <end position="156"/>
    </location>
</feature>
<reference evidence="9" key="1">
    <citation type="journal article" date="2022" name="G3 (Bethesda)">
        <title>High quality genome of the basidiomycete yeast Dioszegia hungarica PDD-24b-2 isolated from cloud water.</title>
        <authorList>
            <person name="Jarrige D."/>
            <person name="Haridas S."/>
            <person name="Bleykasten-Grosshans C."/>
            <person name="Joly M."/>
            <person name="Nadalig T."/>
            <person name="Sancelme M."/>
            <person name="Vuilleumier S."/>
            <person name="Grigoriev I.V."/>
            <person name="Amato P."/>
            <person name="Bringel F."/>
        </authorList>
    </citation>
    <scope>NUCLEOTIDE SEQUENCE</scope>
    <source>
        <strain evidence="9">PDD-24b-2</strain>
    </source>
</reference>
<feature type="transmembrane region" description="Helical" evidence="8">
    <location>
        <begin position="296"/>
        <end position="322"/>
    </location>
</feature>
<protein>
    <submittedName>
        <fullName evidence="9">Voltage-dependent anion channel</fullName>
    </submittedName>
</protein>
<dbReference type="GeneID" id="77725579"/>
<dbReference type="InterPro" id="IPR004695">
    <property type="entry name" value="SLAC1/Mae1/Ssu1/TehA"/>
</dbReference>
<keyword evidence="5 8" id="KW-0812">Transmembrane</keyword>
<dbReference type="PANTHER" id="PTHR31686:SF1">
    <property type="entry name" value="SULFITE EFFLUX PUMP SSU1"/>
    <property type="match status" value="1"/>
</dbReference>
<accession>A0AA38GZE6</accession>
<dbReference type="FunFam" id="1.50.10.150:FF:000004">
    <property type="entry name" value="Malic acid transporter"/>
    <property type="match status" value="1"/>
</dbReference>
<evidence type="ECO:0000313" key="9">
    <source>
        <dbReference type="EMBL" id="KAI9631698.1"/>
    </source>
</evidence>
<dbReference type="InterPro" id="IPR038665">
    <property type="entry name" value="Voltage-dep_anion_channel_sf"/>
</dbReference>
<feature type="transmembrane region" description="Helical" evidence="8">
    <location>
        <begin position="368"/>
        <end position="388"/>
    </location>
</feature>
<feature type="transmembrane region" description="Helical" evidence="8">
    <location>
        <begin position="21"/>
        <end position="47"/>
    </location>
</feature>
<evidence type="ECO:0000256" key="3">
    <source>
        <dbReference type="ARBA" id="ARBA00022448"/>
    </source>
</evidence>
<keyword evidence="6 8" id="KW-1133">Transmembrane helix</keyword>
<evidence type="ECO:0000256" key="5">
    <source>
        <dbReference type="ARBA" id="ARBA00022692"/>
    </source>
</evidence>
<evidence type="ECO:0000256" key="1">
    <source>
        <dbReference type="ARBA" id="ARBA00004651"/>
    </source>
</evidence>
<dbReference type="InterPro" id="IPR051629">
    <property type="entry name" value="Sulfite_efflux_TDT"/>
</dbReference>
<evidence type="ECO:0000256" key="8">
    <source>
        <dbReference type="SAM" id="Phobius"/>
    </source>
</evidence>
<dbReference type="PANTHER" id="PTHR31686">
    <property type="match status" value="1"/>
</dbReference>
<evidence type="ECO:0000256" key="4">
    <source>
        <dbReference type="ARBA" id="ARBA00022475"/>
    </source>
</evidence>
<evidence type="ECO:0000256" key="2">
    <source>
        <dbReference type="ARBA" id="ARBA00008566"/>
    </source>
</evidence>
<keyword evidence="3" id="KW-0813">Transport</keyword>
<dbReference type="GO" id="GO:0000319">
    <property type="term" value="F:sulfite transmembrane transporter activity"/>
    <property type="evidence" value="ECO:0007669"/>
    <property type="project" value="TreeGrafter"/>
</dbReference>
<dbReference type="Pfam" id="PF03595">
    <property type="entry name" value="SLAC1"/>
    <property type="match status" value="1"/>
</dbReference>
<comment type="similarity">
    <text evidence="2">Belongs to the tellurite-resistance/dicarboxylate transporter (TDT) family.</text>
</comment>
<dbReference type="AlphaFoldDB" id="A0AA38GZE6"/>
<comment type="caution">
    <text evidence="9">The sequence shown here is derived from an EMBL/GenBank/DDBJ whole genome shotgun (WGS) entry which is preliminary data.</text>
</comment>
<feature type="transmembrane region" description="Helical" evidence="8">
    <location>
        <begin position="53"/>
        <end position="74"/>
    </location>
</feature>
<evidence type="ECO:0000256" key="6">
    <source>
        <dbReference type="ARBA" id="ARBA00022989"/>
    </source>
</evidence>
<organism evidence="9 10">
    <name type="scientific">Dioszegia hungarica</name>
    <dbReference type="NCBI Taxonomy" id="4972"/>
    <lineage>
        <taxon>Eukaryota</taxon>
        <taxon>Fungi</taxon>
        <taxon>Dikarya</taxon>
        <taxon>Basidiomycota</taxon>
        <taxon>Agaricomycotina</taxon>
        <taxon>Tremellomycetes</taxon>
        <taxon>Tremellales</taxon>
        <taxon>Bulleribasidiaceae</taxon>
        <taxon>Dioszegia</taxon>
    </lineage>
</organism>
<dbReference type="EMBL" id="JAKWFO010000016">
    <property type="protein sequence ID" value="KAI9631698.1"/>
    <property type="molecule type" value="Genomic_DNA"/>
</dbReference>
<evidence type="ECO:0000256" key="7">
    <source>
        <dbReference type="ARBA" id="ARBA00023136"/>
    </source>
</evidence>
<dbReference type="Gene3D" id="1.50.10.150">
    <property type="entry name" value="Voltage-dependent anion channel"/>
    <property type="match status" value="1"/>
</dbReference>
<proteinExistence type="inferred from homology"/>